<keyword evidence="1" id="KW-0808">Transferase</keyword>
<dbReference type="GO" id="GO:0008168">
    <property type="term" value="F:methyltransferase activity"/>
    <property type="evidence" value="ECO:0007669"/>
    <property type="project" value="UniProtKB-KW"/>
</dbReference>
<dbReference type="PANTHER" id="PTHR43460">
    <property type="entry name" value="METHYLTRANSFERASE"/>
    <property type="match status" value="1"/>
</dbReference>
<dbReference type="InterPro" id="IPR052939">
    <property type="entry name" value="23S_rRNA_MeTrnsfrase_RlmA"/>
</dbReference>
<dbReference type="AlphaFoldDB" id="A0A518VA69"/>
<dbReference type="GO" id="GO:0032259">
    <property type="term" value="P:methylation"/>
    <property type="evidence" value="ECO:0007669"/>
    <property type="project" value="UniProtKB-KW"/>
</dbReference>
<dbReference type="OrthoDB" id="9795864at2"/>
<dbReference type="Gene3D" id="3.40.50.150">
    <property type="entry name" value="Vaccinia Virus protein VP39"/>
    <property type="match status" value="1"/>
</dbReference>
<dbReference type="EMBL" id="CP033464">
    <property type="protein sequence ID" value="QDX93888.1"/>
    <property type="molecule type" value="Genomic_DNA"/>
</dbReference>
<organism evidence="1 2">
    <name type="scientific">Brevibacillus laterosporus</name>
    <name type="common">Bacillus laterosporus</name>
    <dbReference type="NCBI Taxonomy" id="1465"/>
    <lineage>
        <taxon>Bacteria</taxon>
        <taxon>Bacillati</taxon>
        <taxon>Bacillota</taxon>
        <taxon>Bacilli</taxon>
        <taxon>Bacillales</taxon>
        <taxon>Paenibacillaceae</taxon>
        <taxon>Brevibacillus</taxon>
    </lineage>
</organism>
<proteinExistence type="predicted"/>
<evidence type="ECO:0000313" key="2">
    <source>
        <dbReference type="Proteomes" id="UP000319432"/>
    </source>
</evidence>
<name>A0A518VA69_BRELA</name>
<gene>
    <name evidence="1" type="ORF">EEL30_17250</name>
</gene>
<dbReference type="SUPFAM" id="SSF53335">
    <property type="entry name" value="S-adenosyl-L-methionine-dependent methyltransferases"/>
    <property type="match status" value="1"/>
</dbReference>
<evidence type="ECO:0000313" key="1">
    <source>
        <dbReference type="EMBL" id="QDX93888.1"/>
    </source>
</evidence>
<keyword evidence="2" id="KW-1185">Reference proteome</keyword>
<dbReference type="InterPro" id="IPR029063">
    <property type="entry name" value="SAM-dependent_MTases_sf"/>
</dbReference>
<protein>
    <submittedName>
        <fullName evidence="1">SAM-dependent methyltransferase</fullName>
    </submittedName>
</protein>
<reference evidence="1 2" key="1">
    <citation type="submission" date="2018-11" db="EMBL/GenBank/DDBJ databases">
        <title>Phylogenetic determinants of toxin gene distribution in genomes of Brevibacillus laterosporus.</title>
        <authorList>
            <person name="Glare T.R."/>
            <person name="Durrant A."/>
            <person name="Berry C."/>
            <person name="Palma L."/>
            <person name="Ormskirk M."/>
            <person name="Cox M.O."/>
        </authorList>
    </citation>
    <scope>NUCLEOTIDE SEQUENCE [LARGE SCALE GENOMIC DNA]</scope>
    <source>
        <strain evidence="1 2">1821L</strain>
    </source>
</reference>
<sequence>MNYDSLFEHFIVQSQTKFSGWDFSFVHGTGRITTEPVPWSYASKIIPLMAQADSMLDMGTGGGELLSQLVPLPPFTCATEAYGPNVTIAQTRLEPIGVKVCPLVDDAVLPFEDKRFSLIINKHEAFQPSEVRRILRDGGQFITQQVGGEDCQELNQLLGMPKGEYHDWNLRKAVLELEESGFSILDQKEYFPFQRFHDIGALIYYVKAIPWQFQDFSVDAYRDELYRLHLKIQEKGYVEVKSHRFIICAVAPFFRYPF</sequence>
<accession>A0A518VA69</accession>
<dbReference type="PANTHER" id="PTHR43460:SF1">
    <property type="entry name" value="METHYLTRANSFERASE TYPE 11 DOMAIN-CONTAINING PROTEIN"/>
    <property type="match status" value="1"/>
</dbReference>
<keyword evidence="1" id="KW-0489">Methyltransferase</keyword>
<dbReference type="Proteomes" id="UP000319432">
    <property type="component" value="Chromosome"/>
</dbReference>